<name>A0ABN2DJQ7_9ACTN</name>
<dbReference type="EMBL" id="BAAAQD010000066">
    <property type="protein sequence ID" value="GAA1577455.1"/>
    <property type="molecule type" value="Genomic_DNA"/>
</dbReference>
<reference evidence="1 2" key="1">
    <citation type="journal article" date="2019" name="Int. J. Syst. Evol. Microbiol.">
        <title>The Global Catalogue of Microorganisms (GCM) 10K type strain sequencing project: providing services to taxonomists for standard genome sequencing and annotation.</title>
        <authorList>
            <consortium name="The Broad Institute Genomics Platform"/>
            <consortium name="The Broad Institute Genome Sequencing Center for Infectious Disease"/>
            <person name="Wu L."/>
            <person name="Ma J."/>
        </authorList>
    </citation>
    <scope>NUCLEOTIDE SEQUENCE [LARGE SCALE GENOMIC DNA]</scope>
    <source>
        <strain evidence="1 2">JCM 15933</strain>
    </source>
</reference>
<protein>
    <recommendedName>
        <fullName evidence="3">Ribbon-helix-helix protein CopG domain-containing protein</fullName>
    </recommendedName>
</protein>
<keyword evidence="2" id="KW-1185">Reference proteome</keyword>
<comment type="caution">
    <text evidence="1">The sequence shown here is derived from an EMBL/GenBank/DDBJ whole genome shotgun (WGS) entry which is preliminary data.</text>
</comment>
<evidence type="ECO:0000313" key="1">
    <source>
        <dbReference type="EMBL" id="GAA1577455.1"/>
    </source>
</evidence>
<accession>A0ABN2DJQ7</accession>
<gene>
    <name evidence="1" type="ORF">GCM10009827_119080</name>
</gene>
<sequence length="58" mass="6306">MDGLADVQQACRSDVMREALASYIRERTAPAGLDDVQRALEVLRKVVAGRYGNQAEAA</sequence>
<proteinExistence type="predicted"/>
<organism evidence="1 2">
    <name type="scientific">Dactylosporangium maewongense</name>
    <dbReference type="NCBI Taxonomy" id="634393"/>
    <lineage>
        <taxon>Bacteria</taxon>
        <taxon>Bacillati</taxon>
        <taxon>Actinomycetota</taxon>
        <taxon>Actinomycetes</taxon>
        <taxon>Micromonosporales</taxon>
        <taxon>Micromonosporaceae</taxon>
        <taxon>Dactylosporangium</taxon>
    </lineage>
</organism>
<dbReference type="Proteomes" id="UP001501470">
    <property type="component" value="Unassembled WGS sequence"/>
</dbReference>
<evidence type="ECO:0008006" key="3">
    <source>
        <dbReference type="Google" id="ProtNLM"/>
    </source>
</evidence>
<evidence type="ECO:0000313" key="2">
    <source>
        <dbReference type="Proteomes" id="UP001501470"/>
    </source>
</evidence>